<evidence type="ECO:0000256" key="12">
    <source>
        <dbReference type="SAM" id="MobiDB-lite"/>
    </source>
</evidence>
<dbReference type="GO" id="GO:0005886">
    <property type="term" value="C:plasma membrane"/>
    <property type="evidence" value="ECO:0007669"/>
    <property type="project" value="UniProtKB-SubCell"/>
</dbReference>
<keyword evidence="9 11" id="KW-0406">Ion transport</keyword>
<evidence type="ECO:0000256" key="3">
    <source>
        <dbReference type="ARBA" id="ARBA00022538"/>
    </source>
</evidence>
<dbReference type="GO" id="GO:0008556">
    <property type="term" value="F:P-type potassium transmembrane transporter activity"/>
    <property type="evidence" value="ECO:0007669"/>
    <property type="project" value="InterPro"/>
</dbReference>
<keyword evidence="10 11" id="KW-0472">Membrane</keyword>
<organism evidence="13 14">
    <name type="scientific">Microbacterium esteraromaticum</name>
    <dbReference type="NCBI Taxonomy" id="57043"/>
    <lineage>
        <taxon>Bacteria</taxon>
        <taxon>Bacillati</taxon>
        <taxon>Actinomycetota</taxon>
        <taxon>Actinomycetes</taxon>
        <taxon>Micrococcales</taxon>
        <taxon>Microbacteriaceae</taxon>
        <taxon>Microbacterium</taxon>
    </lineage>
</organism>
<feature type="transmembrane region" description="Helical" evidence="11">
    <location>
        <begin position="12"/>
        <end position="32"/>
    </location>
</feature>
<dbReference type="PIRSF" id="PIRSF001296">
    <property type="entry name" value="K_ATPase_KdpC"/>
    <property type="match status" value="1"/>
</dbReference>
<comment type="caution">
    <text evidence="13">The sequence shown here is derived from an EMBL/GenBank/DDBJ whole genome shotgun (WGS) entry which is preliminary data.</text>
</comment>
<evidence type="ECO:0000256" key="7">
    <source>
        <dbReference type="ARBA" id="ARBA00022958"/>
    </source>
</evidence>
<dbReference type="PANTHER" id="PTHR30042:SF2">
    <property type="entry name" value="POTASSIUM-TRANSPORTING ATPASE KDPC SUBUNIT"/>
    <property type="match status" value="1"/>
</dbReference>
<gene>
    <name evidence="11 13" type="primary">kdpC</name>
    <name evidence="13" type="ORF">JF543_03265</name>
</gene>
<dbReference type="Pfam" id="PF02669">
    <property type="entry name" value="KdpC"/>
    <property type="match status" value="1"/>
</dbReference>
<evidence type="ECO:0000256" key="1">
    <source>
        <dbReference type="ARBA" id="ARBA00022448"/>
    </source>
</evidence>
<dbReference type="HAMAP" id="MF_00276">
    <property type="entry name" value="KdpC"/>
    <property type="match status" value="1"/>
</dbReference>
<proteinExistence type="inferred from homology"/>
<evidence type="ECO:0000256" key="2">
    <source>
        <dbReference type="ARBA" id="ARBA00022475"/>
    </source>
</evidence>
<name>A0A939DU56_9MICO</name>
<comment type="similarity">
    <text evidence="11">Belongs to the KdpC family.</text>
</comment>
<keyword evidence="4 11" id="KW-0812">Transmembrane</keyword>
<dbReference type="RefSeq" id="WP_206822733.1">
    <property type="nucleotide sequence ID" value="NZ_CP063379.1"/>
</dbReference>
<evidence type="ECO:0000313" key="13">
    <source>
        <dbReference type="EMBL" id="MBN8204976.1"/>
    </source>
</evidence>
<comment type="subunit">
    <text evidence="11">The system is composed of three essential subunits: KdpA, KdpB and KdpC.</text>
</comment>
<feature type="region of interest" description="Disordered" evidence="12">
    <location>
        <begin position="118"/>
        <end position="137"/>
    </location>
</feature>
<dbReference type="GO" id="GO:0005524">
    <property type="term" value="F:ATP binding"/>
    <property type="evidence" value="ECO:0007669"/>
    <property type="project" value="UniProtKB-UniRule"/>
</dbReference>
<evidence type="ECO:0000256" key="5">
    <source>
        <dbReference type="ARBA" id="ARBA00022741"/>
    </source>
</evidence>
<evidence type="ECO:0000256" key="4">
    <source>
        <dbReference type="ARBA" id="ARBA00022692"/>
    </source>
</evidence>
<dbReference type="EMBL" id="JAEMWU010000001">
    <property type="protein sequence ID" value="MBN8204976.1"/>
    <property type="molecule type" value="Genomic_DNA"/>
</dbReference>
<protein>
    <recommendedName>
        <fullName evidence="11">Potassium-transporting ATPase KdpC subunit</fullName>
    </recommendedName>
    <alternativeName>
        <fullName evidence="11">ATP phosphohydrolase [potassium-transporting] C chain</fullName>
    </alternativeName>
    <alternativeName>
        <fullName evidence="11">Potassium-binding and translocating subunit C</fullName>
    </alternativeName>
    <alternativeName>
        <fullName evidence="11">Potassium-translocating ATPase C chain</fullName>
    </alternativeName>
</protein>
<keyword evidence="5 11" id="KW-0547">Nucleotide-binding</keyword>
<keyword evidence="1 11" id="KW-0813">Transport</keyword>
<keyword evidence="6 11" id="KW-0067">ATP-binding</keyword>
<dbReference type="AlphaFoldDB" id="A0A939DU56"/>
<dbReference type="NCBIfam" id="TIGR00681">
    <property type="entry name" value="kdpC"/>
    <property type="match status" value="1"/>
</dbReference>
<evidence type="ECO:0000256" key="10">
    <source>
        <dbReference type="ARBA" id="ARBA00023136"/>
    </source>
</evidence>
<keyword evidence="2 11" id="KW-1003">Cell membrane</keyword>
<reference evidence="13" key="1">
    <citation type="submission" date="2020-12" db="EMBL/GenBank/DDBJ databases">
        <title>PHA producing bacteria isolated from mangrove.</title>
        <authorList>
            <person name="Zheng W."/>
            <person name="Yu S."/>
            <person name="Huang Y."/>
        </authorList>
    </citation>
    <scope>NUCLEOTIDE SEQUENCE</scope>
    <source>
        <strain evidence="13">GN8-5</strain>
    </source>
</reference>
<dbReference type="NCBIfam" id="NF001454">
    <property type="entry name" value="PRK00315.1"/>
    <property type="match status" value="1"/>
</dbReference>
<keyword evidence="3 11" id="KW-0633">Potassium transport</keyword>
<evidence type="ECO:0000256" key="8">
    <source>
        <dbReference type="ARBA" id="ARBA00022989"/>
    </source>
</evidence>
<feature type="region of interest" description="Disordered" evidence="12">
    <location>
        <begin position="77"/>
        <end position="101"/>
    </location>
</feature>
<accession>A0A939DU56</accession>
<dbReference type="InterPro" id="IPR003820">
    <property type="entry name" value="KdpC"/>
</dbReference>
<dbReference type="Proteomes" id="UP000664385">
    <property type="component" value="Unassembled WGS sequence"/>
</dbReference>
<sequence length="203" mass="21050">MSKTRTTTRTAGVAIRAVLVMTALLGLAYPLAMTGVGQLAFPWQANGSVVAHDGEPVGSALLGQTFADADGNALPQYFQPRPSASDYEGASSGGSNLGPSHPDLVAAIDAGRQRIAAREGVSPDEVPADAVTASSSGLDPHISPQYALLQVSRVAAERGMSEDDVRAIVTARIETPDLGFIGAERVNVLDLNVALDTAQEEIR</sequence>
<keyword evidence="7 11" id="KW-0630">Potassium</keyword>
<evidence type="ECO:0000256" key="6">
    <source>
        <dbReference type="ARBA" id="ARBA00022840"/>
    </source>
</evidence>
<comment type="subcellular location">
    <subcellularLocation>
        <location evidence="11">Cell membrane</location>
        <topology evidence="11">Single-pass membrane protein</topology>
    </subcellularLocation>
</comment>
<evidence type="ECO:0000256" key="9">
    <source>
        <dbReference type="ARBA" id="ARBA00023065"/>
    </source>
</evidence>
<comment type="function">
    <text evidence="11">Part of the high-affinity ATP-driven potassium transport (or Kdp) system, which catalyzes the hydrolysis of ATP coupled with the electrogenic transport of potassium into the cytoplasm. This subunit acts as a catalytic chaperone that increases the ATP-binding affinity of the ATP-hydrolyzing subunit KdpB by the formation of a transient KdpB/KdpC/ATP ternary complex.</text>
</comment>
<dbReference type="PANTHER" id="PTHR30042">
    <property type="entry name" value="POTASSIUM-TRANSPORTING ATPASE C CHAIN"/>
    <property type="match status" value="1"/>
</dbReference>
<evidence type="ECO:0000313" key="14">
    <source>
        <dbReference type="Proteomes" id="UP000664385"/>
    </source>
</evidence>
<evidence type="ECO:0000256" key="11">
    <source>
        <dbReference type="HAMAP-Rule" id="MF_00276"/>
    </source>
</evidence>
<keyword evidence="8 11" id="KW-1133">Transmembrane helix</keyword>